<name>A0A974P0T3_9CAUL</name>
<accession>A0A974P0T3</accession>
<dbReference type="EMBL" id="CP068570">
    <property type="protein sequence ID" value="QQZ48762.1"/>
    <property type="molecule type" value="Genomic_DNA"/>
</dbReference>
<evidence type="ECO:0000313" key="1">
    <source>
        <dbReference type="EMBL" id="QQZ48762.1"/>
    </source>
</evidence>
<proteinExistence type="predicted"/>
<reference evidence="1" key="1">
    <citation type="submission" date="2021-01" db="EMBL/GenBank/DDBJ databases">
        <title>Genome sequence of Phenylobacterium sp. 20VBR1 isolated from a valley glaceir, Ny-Alesund, Svalbard.</title>
        <authorList>
            <person name="Thomas F.A."/>
            <person name="Krishnan K.P."/>
            <person name="Sinha R.K."/>
        </authorList>
    </citation>
    <scope>NUCLEOTIDE SEQUENCE</scope>
    <source>
        <strain evidence="1">20VBR1</strain>
    </source>
</reference>
<dbReference type="AlphaFoldDB" id="A0A974P0T3"/>
<dbReference type="Gene3D" id="3.40.710.10">
    <property type="entry name" value="DD-peptidase/beta-lactamase superfamily"/>
    <property type="match status" value="1"/>
</dbReference>
<protein>
    <submittedName>
        <fullName evidence="1">Uncharacterized protein</fullName>
    </submittedName>
</protein>
<dbReference type="InterPro" id="IPR012338">
    <property type="entry name" value="Beta-lactam/transpept-like"/>
</dbReference>
<organism evidence="1">
    <name type="scientific">Phenylobacterium glaciei</name>
    <dbReference type="NCBI Taxonomy" id="2803784"/>
    <lineage>
        <taxon>Bacteria</taxon>
        <taxon>Pseudomonadati</taxon>
        <taxon>Pseudomonadota</taxon>
        <taxon>Alphaproteobacteria</taxon>
        <taxon>Caulobacterales</taxon>
        <taxon>Caulobacteraceae</taxon>
        <taxon>Phenylobacterium</taxon>
    </lineage>
</organism>
<sequence length="49" mass="5339">MGVMTAPDGHSYAVAVMIAQTRRPVPERQDLMVAVARAVVAHHDKEAVR</sequence>
<gene>
    <name evidence="1" type="ORF">JKL49_15235</name>
</gene>